<dbReference type="EMBL" id="CM001218">
    <property type="protein sequence ID" value="AES64014.2"/>
    <property type="molecule type" value="Genomic_DNA"/>
</dbReference>
<dbReference type="InterPro" id="IPR025661">
    <property type="entry name" value="Pept_asp_AS"/>
</dbReference>
<dbReference type="GO" id="GO:0005764">
    <property type="term" value="C:lysosome"/>
    <property type="evidence" value="ECO:0000318"/>
    <property type="project" value="GO_Central"/>
</dbReference>
<dbReference type="InterPro" id="IPR038765">
    <property type="entry name" value="Papain-like_cys_pep_sf"/>
</dbReference>
<evidence type="ECO:0000313" key="11">
    <source>
        <dbReference type="EMBL" id="RHN72069.1"/>
    </source>
</evidence>
<evidence type="ECO:0000313" key="13">
    <source>
        <dbReference type="Proteomes" id="UP000002051"/>
    </source>
</evidence>
<dbReference type="GO" id="GO:0004197">
    <property type="term" value="F:cysteine-type endopeptidase activity"/>
    <property type="evidence" value="ECO:0000318"/>
    <property type="project" value="GO_Central"/>
</dbReference>
<dbReference type="InterPro" id="IPR039417">
    <property type="entry name" value="Peptidase_C1A_papain-like"/>
</dbReference>
<dbReference type="InterPro" id="IPR013128">
    <property type="entry name" value="Peptidase_C1A"/>
</dbReference>
<keyword evidence="5" id="KW-1015">Disulfide bond</keyword>
<dbReference type="PROSITE" id="PS00640">
    <property type="entry name" value="THIOL_PROTEASE_ASN"/>
    <property type="match status" value="1"/>
</dbReference>
<evidence type="ECO:0000313" key="12">
    <source>
        <dbReference type="EnsemblPlants" id="AES64014"/>
    </source>
</evidence>
<dbReference type="SMART" id="SM00645">
    <property type="entry name" value="Pept_C1"/>
    <property type="match status" value="1"/>
</dbReference>
<dbReference type="EnsemblPlants" id="AES64014">
    <property type="protein sequence ID" value="AES64014"/>
    <property type="gene ID" value="MTR_2g015840"/>
</dbReference>
<organism evidence="10 13">
    <name type="scientific">Medicago truncatula</name>
    <name type="common">Barrel medic</name>
    <name type="synonym">Medicago tribuloides</name>
    <dbReference type="NCBI Taxonomy" id="3880"/>
    <lineage>
        <taxon>Eukaryota</taxon>
        <taxon>Viridiplantae</taxon>
        <taxon>Streptophyta</taxon>
        <taxon>Embryophyta</taxon>
        <taxon>Tracheophyta</taxon>
        <taxon>Spermatophyta</taxon>
        <taxon>Magnoliopsida</taxon>
        <taxon>eudicotyledons</taxon>
        <taxon>Gunneridae</taxon>
        <taxon>Pentapetalae</taxon>
        <taxon>rosids</taxon>
        <taxon>fabids</taxon>
        <taxon>Fabales</taxon>
        <taxon>Fabaceae</taxon>
        <taxon>Papilionoideae</taxon>
        <taxon>50 kb inversion clade</taxon>
        <taxon>NPAAA clade</taxon>
        <taxon>Hologalegina</taxon>
        <taxon>IRL clade</taxon>
        <taxon>Trifolieae</taxon>
        <taxon>Medicago</taxon>
    </lineage>
</organism>
<evidence type="ECO:0000259" key="9">
    <source>
        <dbReference type="SMART" id="SM00848"/>
    </source>
</evidence>
<evidence type="ECO:0000256" key="7">
    <source>
        <dbReference type="SAM" id="SignalP"/>
    </source>
</evidence>
<gene>
    <name evidence="10" type="ordered locus">MTR_2g015840</name>
    <name evidence="11" type="ORF">MtrunA17_Chr2g0283661</name>
</gene>
<evidence type="ECO:0000256" key="2">
    <source>
        <dbReference type="ARBA" id="ARBA00022670"/>
    </source>
</evidence>
<evidence type="ECO:0000256" key="3">
    <source>
        <dbReference type="ARBA" id="ARBA00022801"/>
    </source>
</evidence>
<reference evidence="14" key="4">
    <citation type="journal article" date="2018" name="Nat. Plants">
        <title>Whole-genome landscape of Medicago truncatula symbiotic genes.</title>
        <authorList>
            <person name="Pecrix Y."/>
            <person name="Staton S.E."/>
            <person name="Sallet E."/>
            <person name="Lelandais-Briere C."/>
            <person name="Moreau S."/>
            <person name="Carrere S."/>
            <person name="Blein T."/>
            <person name="Jardinaud M.F."/>
            <person name="Latrasse D."/>
            <person name="Zouine M."/>
            <person name="Zahm M."/>
            <person name="Kreplak J."/>
            <person name="Mayjonade B."/>
            <person name="Satge C."/>
            <person name="Perez M."/>
            <person name="Cauet S."/>
            <person name="Marande W."/>
            <person name="Chantry-Darmon C."/>
            <person name="Lopez-Roques C."/>
            <person name="Bouchez O."/>
            <person name="Berard A."/>
            <person name="Debelle F."/>
            <person name="Munos S."/>
            <person name="Bendahmane A."/>
            <person name="Berges H."/>
            <person name="Niebel A."/>
            <person name="Buitink J."/>
            <person name="Frugier F."/>
            <person name="Benhamed M."/>
            <person name="Crespi M."/>
            <person name="Gouzy J."/>
            <person name="Gamas P."/>
        </authorList>
    </citation>
    <scope>NUCLEOTIDE SEQUENCE [LARGE SCALE GENOMIC DNA]</scope>
    <source>
        <strain evidence="14">cv. Jemalong A17</strain>
    </source>
</reference>
<protein>
    <submittedName>
        <fullName evidence="10">Papain family cysteine protease</fullName>
    </submittedName>
    <submittedName>
        <fullName evidence="11">Putative fruit bromelain</fullName>
        <ecNumber evidence="11">3.4.22.33</ecNumber>
    </submittedName>
</protein>
<dbReference type="PANTHER" id="PTHR12411">
    <property type="entry name" value="CYSTEINE PROTEASE FAMILY C1-RELATED"/>
    <property type="match status" value="1"/>
</dbReference>
<dbReference type="GO" id="GO:0051603">
    <property type="term" value="P:proteolysis involved in protein catabolic process"/>
    <property type="evidence" value="ECO:0000318"/>
    <property type="project" value="GO_Central"/>
</dbReference>
<dbReference type="Proteomes" id="UP000002051">
    <property type="component" value="Chromosome 2"/>
</dbReference>
<dbReference type="Pfam" id="PF08246">
    <property type="entry name" value="Inhibitor_I29"/>
    <property type="match status" value="1"/>
</dbReference>
<accession>G7ILI4</accession>
<dbReference type="Gramene" id="rna7740">
    <property type="protein sequence ID" value="RHN72069.1"/>
    <property type="gene ID" value="gene7740"/>
</dbReference>
<feature type="domain" description="Cathepsin propeptide inhibitor" evidence="9">
    <location>
        <begin position="33"/>
        <end position="90"/>
    </location>
</feature>
<dbReference type="Proteomes" id="UP000265566">
    <property type="component" value="Chromosome 2"/>
</dbReference>
<dbReference type="PROSITE" id="PS00139">
    <property type="entry name" value="THIOL_PROTEASE_CYS"/>
    <property type="match status" value="1"/>
</dbReference>
<evidence type="ECO:0000259" key="8">
    <source>
        <dbReference type="SMART" id="SM00645"/>
    </source>
</evidence>
<proteinExistence type="inferred from homology"/>
<evidence type="ECO:0000313" key="14">
    <source>
        <dbReference type="Proteomes" id="UP000265566"/>
    </source>
</evidence>
<comment type="similarity">
    <text evidence="1">Belongs to the peptidase C1 family.</text>
</comment>
<dbReference type="InterPro" id="IPR000668">
    <property type="entry name" value="Peptidase_C1A_C"/>
</dbReference>
<reference evidence="12" key="3">
    <citation type="submission" date="2015-04" db="UniProtKB">
        <authorList>
            <consortium name="EnsemblPlants"/>
        </authorList>
    </citation>
    <scope>IDENTIFICATION</scope>
    <source>
        <strain evidence="12">cv. Jemalong A17</strain>
    </source>
</reference>
<reference evidence="10 13" key="1">
    <citation type="journal article" date="2011" name="Nature">
        <title>The Medicago genome provides insight into the evolution of rhizobial symbioses.</title>
        <authorList>
            <person name="Young N.D."/>
            <person name="Debelle F."/>
            <person name="Oldroyd G.E."/>
            <person name="Geurts R."/>
            <person name="Cannon S.B."/>
            <person name="Udvardi M.K."/>
            <person name="Benedito V.A."/>
            <person name="Mayer K.F."/>
            <person name="Gouzy J."/>
            <person name="Schoof H."/>
            <person name="Van de Peer Y."/>
            <person name="Proost S."/>
            <person name="Cook D.R."/>
            <person name="Meyers B.C."/>
            <person name="Spannagl M."/>
            <person name="Cheung F."/>
            <person name="De Mita S."/>
            <person name="Krishnakumar V."/>
            <person name="Gundlach H."/>
            <person name="Zhou S."/>
            <person name="Mudge J."/>
            <person name="Bharti A.K."/>
            <person name="Murray J.D."/>
            <person name="Naoumkina M.A."/>
            <person name="Rosen B."/>
            <person name="Silverstein K.A."/>
            <person name="Tang H."/>
            <person name="Rombauts S."/>
            <person name="Zhao P.X."/>
            <person name="Zhou P."/>
            <person name="Barbe V."/>
            <person name="Bardou P."/>
            <person name="Bechner M."/>
            <person name="Bellec A."/>
            <person name="Berger A."/>
            <person name="Berges H."/>
            <person name="Bidwell S."/>
            <person name="Bisseling T."/>
            <person name="Choisne N."/>
            <person name="Couloux A."/>
            <person name="Denny R."/>
            <person name="Deshpande S."/>
            <person name="Dai X."/>
            <person name="Doyle J.J."/>
            <person name="Dudez A.M."/>
            <person name="Farmer A.D."/>
            <person name="Fouteau S."/>
            <person name="Franken C."/>
            <person name="Gibelin C."/>
            <person name="Gish J."/>
            <person name="Goldstein S."/>
            <person name="Gonzalez A.J."/>
            <person name="Green P.J."/>
            <person name="Hallab A."/>
            <person name="Hartog M."/>
            <person name="Hua A."/>
            <person name="Humphray S.J."/>
            <person name="Jeong D.H."/>
            <person name="Jing Y."/>
            <person name="Jocker A."/>
            <person name="Kenton S.M."/>
            <person name="Kim D.J."/>
            <person name="Klee K."/>
            <person name="Lai H."/>
            <person name="Lang C."/>
            <person name="Lin S."/>
            <person name="Macmil S.L."/>
            <person name="Magdelenat G."/>
            <person name="Matthews L."/>
            <person name="McCorrison J."/>
            <person name="Monaghan E.L."/>
            <person name="Mun J.H."/>
            <person name="Najar F.Z."/>
            <person name="Nicholson C."/>
            <person name="Noirot C."/>
            <person name="O'Bleness M."/>
            <person name="Paule C.R."/>
            <person name="Poulain J."/>
            <person name="Prion F."/>
            <person name="Qin B."/>
            <person name="Qu C."/>
            <person name="Retzel E.F."/>
            <person name="Riddle C."/>
            <person name="Sallet E."/>
            <person name="Samain S."/>
            <person name="Samson N."/>
            <person name="Sanders I."/>
            <person name="Saurat O."/>
            <person name="Scarpelli C."/>
            <person name="Schiex T."/>
            <person name="Segurens B."/>
            <person name="Severin A.J."/>
            <person name="Sherrier D.J."/>
            <person name="Shi R."/>
            <person name="Sims S."/>
            <person name="Singer S.R."/>
            <person name="Sinharoy S."/>
            <person name="Sterck L."/>
            <person name="Viollet A."/>
            <person name="Wang B.B."/>
            <person name="Wang K."/>
            <person name="Wang M."/>
            <person name="Wang X."/>
            <person name="Warfsmann J."/>
            <person name="Weissenbach J."/>
            <person name="White D.D."/>
            <person name="White J.D."/>
            <person name="Wiley G.B."/>
            <person name="Wincker P."/>
            <person name="Xing Y."/>
            <person name="Yang L."/>
            <person name="Yao Z."/>
            <person name="Ying F."/>
            <person name="Zhai J."/>
            <person name="Zhou L."/>
            <person name="Zuber A."/>
            <person name="Denarie J."/>
            <person name="Dixon R.A."/>
            <person name="May G.D."/>
            <person name="Schwartz D.C."/>
            <person name="Rogers J."/>
            <person name="Quetier F."/>
            <person name="Town C.D."/>
            <person name="Roe B.A."/>
        </authorList>
    </citation>
    <scope>NUCLEOTIDE SEQUENCE [LARGE SCALE GENOMIC DNA]</scope>
    <source>
        <strain evidence="10">A17</strain>
        <strain evidence="12 13">cv. Jemalong A17</strain>
    </source>
</reference>
<keyword evidence="4" id="KW-0788">Thiol protease</keyword>
<keyword evidence="2 10" id="KW-0645">Protease</keyword>
<dbReference type="CDD" id="cd02248">
    <property type="entry name" value="Peptidase_C1A"/>
    <property type="match status" value="1"/>
</dbReference>
<dbReference type="STRING" id="3880.G7ILI4"/>
<evidence type="ECO:0000256" key="5">
    <source>
        <dbReference type="ARBA" id="ARBA00023157"/>
    </source>
</evidence>
<dbReference type="eggNOG" id="KOG1543">
    <property type="taxonomic scope" value="Eukaryota"/>
</dbReference>
<dbReference type="Gene3D" id="3.90.70.10">
    <property type="entry name" value="Cysteine proteinases"/>
    <property type="match status" value="2"/>
</dbReference>
<reference evidence="11" key="5">
    <citation type="journal article" date="2018" name="Nat. Plants">
        <title>Whole-genome landscape of Medicago truncatula symbiotic genes.</title>
        <authorList>
            <person name="Pecrix Y."/>
            <person name="Gamas P."/>
            <person name="Carrere S."/>
        </authorList>
    </citation>
    <scope>NUCLEOTIDE SEQUENCE</scope>
    <source>
        <tissue evidence="11">Leaves</tissue>
    </source>
</reference>
<dbReference type="InterPro" id="IPR000169">
    <property type="entry name" value="Pept_cys_AS"/>
</dbReference>
<dbReference type="Gene3D" id="1.10.287.2250">
    <property type="match status" value="1"/>
</dbReference>
<dbReference type="AlphaFoldDB" id="G7ILI4"/>
<feature type="domain" description="Peptidase C1A papain C-terminal" evidence="8">
    <location>
        <begin position="121"/>
        <end position="271"/>
    </location>
</feature>
<name>G7ILI4_MEDTR</name>
<keyword evidence="3 11" id="KW-0378">Hydrolase</keyword>
<dbReference type="PRINTS" id="PR00705">
    <property type="entry name" value="PAPAIN"/>
</dbReference>
<dbReference type="Pfam" id="PF00112">
    <property type="entry name" value="Peptidase_C1"/>
    <property type="match status" value="2"/>
</dbReference>
<evidence type="ECO:0000256" key="1">
    <source>
        <dbReference type="ARBA" id="ARBA00008455"/>
    </source>
</evidence>
<evidence type="ECO:0000313" key="10">
    <source>
        <dbReference type="EMBL" id="AES64014.2"/>
    </source>
</evidence>
<feature type="signal peptide" evidence="7">
    <location>
        <begin position="1"/>
        <end position="21"/>
    </location>
</feature>
<dbReference type="EMBL" id="PSQE01000002">
    <property type="protein sequence ID" value="RHN72069.1"/>
    <property type="molecule type" value="Genomic_DNA"/>
</dbReference>
<dbReference type="SUPFAM" id="SSF54001">
    <property type="entry name" value="Cysteine proteinases"/>
    <property type="match status" value="1"/>
</dbReference>
<keyword evidence="13" id="KW-1185">Reference proteome</keyword>
<dbReference type="PROSITE" id="PS00639">
    <property type="entry name" value="THIOL_PROTEASE_HIS"/>
    <property type="match status" value="1"/>
</dbReference>
<evidence type="ECO:0000256" key="4">
    <source>
        <dbReference type="ARBA" id="ARBA00022807"/>
    </source>
</evidence>
<sequence length="272" mass="30579">MKHLIGFCIILLWACAYPTMSRTLTESSVVEAHQQWMMKYERTYTNSSEMEKRKKIFKENLEYIENFNNVGNKSYKLGLNRYSDLTSEEFIASHTGFKVSDQLSDSKMRSVAIPFNLNDDVPTNFDWREKGVVTDVKNQRQCGCCWAFTAVAAVEGQIPGAAQINGYFKVPANDEQQLLRAVLQQPVSVAISTSYDFHHYMGGVYEGSCGPKLNHAVTIIGYGVSEAGKKYWLIKNSWGETWGEKGYMKVLRESSATGGQCSIAVHAAYPTI</sequence>
<dbReference type="InterPro" id="IPR013201">
    <property type="entry name" value="Prot_inhib_I29"/>
</dbReference>
<dbReference type="SMART" id="SM00848">
    <property type="entry name" value="Inhibitor_I29"/>
    <property type="match status" value="1"/>
</dbReference>
<reference evidence="10 13" key="2">
    <citation type="journal article" date="2014" name="BMC Genomics">
        <title>An improved genome release (version Mt4.0) for the model legume Medicago truncatula.</title>
        <authorList>
            <person name="Tang H."/>
            <person name="Krishnakumar V."/>
            <person name="Bidwell S."/>
            <person name="Rosen B."/>
            <person name="Chan A."/>
            <person name="Zhou S."/>
            <person name="Gentzbittel L."/>
            <person name="Childs K.L."/>
            <person name="Yandell M."/>
            <person name="Gundlach H."/>
            <person name="Mayer K.F."/>
            <person name="Schwartz D.C."/>
            <person name="Town C.D."/>
        </authorList>
    </citation>
    <scope>GENOME REANNOTATION</scope>
    <source>
        <strain evidence="12 13">cv. Jemalong A17</strain>
    </source>
</reference>
<dbReference type="HOGENOM" id="CLU_012184_1_0_1"/>
<dbReference type="InterPro" id="IPR025660">
    <property type="entry name" value="Pept_his_AS"/>
</dbReference>
<feature type="chain" id="PRO_5014485545" evidence="7">
    <location>
        <begin position="22"/>
        <end position="272"/>
    </location>
</feature>
<keyword evidence="7" id="KW-0732">Signal</keyword>
<evidence type="ECO:0000256" key="6">
    <source>
        <dbReference type="ARBA" id="ARBA00023180"/>
    </source>
</evidence>
<keyword evidence="6" id="KW-0325">Glycoprotein</keyword>
<dbReference type="EC" id="3.4.22.33" evidence="11"/>
<accession>A0A0C3UY25</accession>
<dbReference type="GO" id="GO:0005615">
    <property type="term" value="C:extracellular space"/>
    <property type="evidence" value="ECO:0000318"/>
    <property type="project" value="GO_Central"/>
</dbReference>